<protein>
    <recommendedName>
        <fullName evidence="9">DUF829-domain-containing protein</fullName>
    </recommendedName>
</protein>
<dbReference type="EMBL" id="NEXV01000528">
    <property type="protein sequence ID" value="PIG82144.1"/>
    <property type="molecule type" value="Genomic_DNA"/>
</dbReference>
<dbReference type="GO" id="GO:0005640">
    <property type="term" value="C:nuclear outer membrane"/>
    <property type="evidence" value="ECO:0007669"/>
    <property type="project" value="UniProtKB-SubCell"/>
</dbReference>
<reference evidence="7 8" key="1">
    <citation type="submission" date="2017-05" db="EMBL/GenBank/DDBJ databases">
        <title>Genome sequence for an aflatoxigenic pathogen of Argentinian peanut, Aspergillus arachidicola.</title>
        <authorList>
            <person name="Moore G."/>
            <person name="Beltz S.B."/>
            <person name="Mack B.M."/>
        </authorList>
    </citation>
    <scope>NUCLEOTIDE SEQUENCE [LARGE SCALE GENOMIC DNA]</scope>
    <source>
        <strain evidence="7 8">CBS 117610</strain>
    </source>
</reference>
<dbReference type="Pfam" id="PF05705">
    <property type="entry name" value="DUF829"/>
    <property type="match status" value="1"/>
</dbReference>
<keyword evidence="2" id="KW-0812">Transmembrane</keyword>
<dbReference type="SUPFAM" id="SSF53474">
    <property type="entry name" value="alpha/beta-Hydrolases"/>
    <property type="match status" value="1"/>
</dbReference>
<proteinExistence type="inferred from homology"/>
<evidence type="ECO:0000313" key="7">
    <source>
        <dbReference type="EMBL" id="PIG82144.1"/>
    </source>
</evidence>
<name>A0A2G7FNH1_9EURO</name>
<evidence type="ECO:0008006" key="9">
    <source>
        <dbReference type="Google" id="ProtNLM"/>
    </source>
</evidence>
<keyword evidence="3" id="KW-1133">Transmembrane helix</keyword>
<comment type="similarity">
    <text evidence="1">Belongs to the TMEM53 family.</text>
</comment>
<evidence type="ECO:0000256" key="3">
    <source>
        <dbReference type="ARBA" id="ARBA00022989"/>
    </source>
</evidence>
<keyword evidence="8" id="KW-1185">Reference proteome</keyword>
<keyword evidence="4" id="KW-0472">Membrane</keyword>
<dbReference type="InterPro" id="IPR029058">
    <property type="entry name" value="AB_hydrolase_fold"/>
</dbReference>
<sequence>MVNSSLLPPELRKLSDDVYVYDPFLDSPGDSRSSASDPTTVVLYTWADAHVRLVQKYFQGYKDLYPSTKIIIVMAKTMKTFFAGRETNQAVVRDMVVKELWPLSSCKPSTSSELPDGVKYRGTSHARILMHAFSNSGGVNLEATALVWHSLQLSVGQSIGPLPIQGLILDSTPGGSAFSHEFQRWTAGVALGFAFLPKLLAKLVAAIIVLLRFGLPGLLGKESLPVRGRRVTNSPDYIPTTSGRLYIYSDSDPLIGDKDVESHGHEAKAKGYRNIELEKFQGSGHVAHMRQDPKRYWAAIAKFWDESCV</sequence>
<evidence type="ECO:0000313" key="8">
    <source>
        <dbReference type="Proteomes" id="UP000231358"/>
    </source>
</evidence>
<comment type="subcellular location">
    <subcellularLocation>
        <location evidence="6">Nucleus outer membrane</location>
        <topology evidence="6">Single-pass membrane protein</topology>
    </subcellularLocation>
</comment>
<organism evidence="7 8">
    <name type="scientific">Aspergillus arachidicola</name>
    <dbReference type="NCBI Taxonomy" id="656916"/>
    <lineage>
        <taxon>Eukaryota</taxon>
        <taxon>Fungi</taxon>
        <taxon>Dikarya</taxon>
        <taxon>Ascomycota</taxon>
        <taxon>Pezizomycotina</taxon>
        <taxon>Eurotiomycetes</taxon>
        <taxon>Eurotiomycetidae</taxon>
        <taxon>Eurotiales</taxon>
        <taxon>Aspergillaceae</taxon>
        <taxon>Aspergillus</taxon>
        <taxon>Aspergillus subgen. Circumdati</taxon>
    </lineage>
</organism>
<evidence type="ECO:0000256" key="4">
    <source>
        <dbReference type="ARBA" id="ARBA00023136"/>
    </source>
</evidence>
<dbReference type="AlphaFoldDB" id="A0A2G7FNH1"/>
<evidence type="ECO:0000256" key="5">
    <source>
        <dbReference type="ARBA" id="ARBA00023242"/>
    </source>
</evidence>
<evidence type="ECO:0000256" key="6">
    <source>
        <dbReference type="ARBA" id="ARBA00034303"/>
    </source>
</evidence>
<dbReference type="PANTHER" id="PTHR12265">
    <property type="entry name" value="TRANSMEMBRANE PROTEIN 53"/>
    <property type="match status" value="1"/>
</dbReference>
<keyword evidence="5" id="KW-0539">Nucleus</keyword>
<gene>
    <name evidence="7" type="ORF">AARAC_000071</name>
</gene>
<dbReference type="Proteomes" id="UP000231358">
    <property type="component" value="Unassembled WGS sequence"/>
</dbReference>
<evidence type="ECO:0000256" key="2">
    <source>
        <dbReference type="ARBA" id="ARBA00022692"/>
    </source>
</evidence>
<comment type="caution">
    <text evidence="7">The sequence shown here is derived from an EMBL/GenBank/DDBJ whole genome shotgun (WGS) entry which is preliminary data.</text>
</comment>
<dbReference type="PANTHER" id="PTHR12265:SF30">
    <property type="entry name" value="TRANSMEMBRANE PROTEIN 53"/>
    <property type="match status" value="1"/>
</dbReference>
<dbReference type="InterPro" id="IPR008547">
    <property type="entry name" value="DUF829_TMEM53"/>
</dbReference>
<evidence type="ECO:0000256" key="1">
    <source>
        <dbReference type="ARBA" id="ARBA00007387"/>
    </source>
</evidence>
<accession>A0A2G7FNH1</accession>